<evidence type="ECO:0000256" key="2">
    <source>
        <dbReference type="SAM" id="Phobius"/>
    </source>
</evidence>
<dbReference type="InterPro" id="IPR000742">
    <property type="entry name" value="EGF"/>
</dbReference>
<dbReference type="InterPro" id="IPR000033">
    <property type="entry name" value="LDLR_classB_rpt"/>
</dbReference>
<dbReference type="InterPro" id="IPR009030">
    <property type="entry name" value="Growth_fac_rcpt_cys_sf"/>
</dbReference>
<dbReference type="PANTHER" id="PTHR46513:SF41">
    <property type="entry name" value="LOW-DENSITY LIPOPROTEIN RECEPTOR-RELATED PROTEIN"/>
    <property type="match status" value="1"/>
</dbReference>
<dbReference type="Proteomes" id="UP000828390">
    <property type="component" value="Unassembled WGS sequence"/>
</dbReference>
<dbReference type="SUPFAM" id="SSF101898">
    <property type="entry name" value="NHL repeat"/>
    <property type="match status" value="1"/>
</dbReference>
<evidence type="ECO:0000259" key="3">
    <source>
        <dbReference type="PROSITE" id="PS01186"/>
    </source>
</evidence>
<feature type="transmembrane region" description="Helical" evidence="2">
    <location>
        <begin position="996"/>
        <end position="1020"/>
    </location>
</feature>
<keyword evidence="2" id="KW-0472">Membrane</keyword>
<dbReference type="PROSITE" id="PS01186">
    <property type="entry name" value="EGF_2"/>
    <property type="match status" value="1"/>
</dbReference>
<dbReference type="PROSITE" id="PS51120">
    <property type="entry name" value="LDLRB"/>
    <property type="match status" value="3"/>
</dbReference>
<reference evidence="4" key="1">
    <citation type="journal article" date="2019" name="bioRxiv">
        <title>The Genome of the Zebra Mussel, Dreissena polymorpha: A Resource for Invasive Species Research.</title>
        <authorList>
            <person name="McCartney M.A."/>
            <person name="Auch B."/>
            <person name="Kono T."/>
            <person name="Mallez S."/>
            <person name="Zhang Y."/>
            <person name="Obille A."/>
            <person name="Becker A."/>
            <person name="Abrahante J.E."/>
            <person name="Garbe J."/>
            <person name="Badalamenti J.P."/>
            <person name="Herman A."/>
            <person name="Mangelson H."/>
            <person name="Liachko I."/>
            <person name="Sullivan S."/>
            <person name="Sone E.D."/>
            <person name="Koren S."/>
            <person name="Silverstein K.A.T."/>
            <person name="Beckman K.B."/>
            <person name="Gohl D.M."/>
        </authorList>
    </citation>
    <scope>NUCLEOTIDE SEQUENCE</scope>
    <source>
        <strain evidence="4">Duluth1</strain>
        <tissue evidence="4">Whole animal</tissue>
    </source>
</reference>
<dbReference type="Gene3D" id="2.120.10.30">
    <property type="entry name" value="TolB, C-terminal domain"/>
    <property type="match status" value="3"/>
</dbReference>
<dbReference type="SUPFAM" id="SSF63825">
    <property type="entry name" value="YWTD domain"/>
    <property type="match status" value="2"/>
</dbReference>
<keyword evidence="5" id="KW-1185">Reference proteome</keyword>
<feature type="repeat" description="LDL-receptor class B" evidence="1">
    <location>
        <begin position="119"/>
        <end position="165"/>
    </location>
</feature>
<comment type="caution">
    <text evidence="4">The sequence shown here is derived from an EMBL/GenBank/DDBJ whole genome shotgun (WGS) entry which is preliminary data.</text>
</comment>
<dbReference type="AlphaFoldDB" id="A0A9D4E1N2"/>
<keyword evidence="2" id="KW-0812">Transmembrane</keyword>
<feature type="domain" description="EGF-like" evidence="3">
    <location>
        <begin position="324"/>
        <end position="339"/>
    </location>
</feature>
<sequence>MKVADVSDALSAGYLVLGSITGGPPSTHIQAQPIETKAGNTFLDPARKRGITFKTYSKQPMSIDVDYARKQIYIYNRYTANLERLNFYPENGFQKDIAIDLHSGLSRSNLKIALDWISNNIYWTDPTFKWIALQSLRTNGTDGPYRILVYDNVEKPTGIAVDPIHKYLFWSDVGSLPKIERSSLSGTARITILYQGIAYPTALDVDIASSKLYWVDSIRDSVERSNLDGTGRSIVKRISHTSISDIQVFFDVVFATDFDPNLGGKVRLFNKDTGVDDKSWPLVRYNNSQITCVAFYAPKPTITDHCSNNPCESICVSETTGLVCLCREGFTLNADGRTCSETTGSLHRALVWATLTTICAADVRGIHDEVKYISKNKTCFPNVGTSINWLTVDSHDRVVIFADGSDIYKIKLGGVPTKQRITSATENVTGLAVDWGDKNLYYCQGQQSGTGEINIFSQTTTHTHTLISSGLNNPKALIILPLLSKMIWIDGRPGGYQIKRANFHGSDIQTVVSWMNLYEPRDLTVDATTKRLYFIDGNSLKSVQLDGTKLTEVGQIANSILPPLKLHLYKNQLLVADAGINLDILSLTDSGNTTYTVVPLVAVTDISVVDITEQPEEYGPCKAENGECEHICVPLGQSRICQCSFGFVLDNNMETCSSEPVTDNFMYLSDWTHGKVYQISLINNAVNALDSPFVDDPTGVLYNSIAGRIIWGDSTSKYIQSANVNGTGYSVVFDVGAYRAHPERLVLDYSTGNIYYTAVGSSLLPSGFTGIGVVSPNGIHRRLISEGVEPRAIAIDPVMGFLFWTDKGTKPAVLKRAHTDGTNIVTLYTAMVFPNGIAIDTSSSVLYVTDGNRDIIYRCGYEANTCVQYFSDIGAILMDIQLLGNYLYYTAWNKMYITKLHKTNTNDTVQFANNAKFGRLNSISLYSAALLPSNIQSRCTTNNGRGNCSTLCHPTPKGFSCGCPDGEQMLSDGKTCPSATPLDHKSNDEKTSSTQIVYIGTGVGGTITIVIIVVAIIFVYRKYGRKTKTVARHVHNLPSGQALYENAAVILQTKGDICKKPVAVAENPEGVARFHKNENKYNARRSENHIYDEIDD</sequence>
<gene>
    <name evidence="4" type="ORF">DPMN_173485</name>
</gene>
<proteinExistence type="predicted"/>
<feature type="repeat" description="LDL-receptor class B" evidence="1">
    <location>
        <begin position="166"/>
        <end position="209"/>
    </location>
</feature>
<reference evidence="4" key="2">
    <citation type="submission" date="2020-11" db="EMBL/GenBank/DDBJ databases">
        <authorList>
            <person name="McCartney M.A."/>
            <person name="Auch B."/>
            <person name="Kono T."/>
            <person name="Mallez S."/>
            <person name="Becker A."/>
            <person name="Gohl D.M."/>
            <person name="Silverstein K.A.T."/>
            <person name="Koren S."/>
            <person name="Bechman K.B."/>
            <person name="Herman A."/>
            <person name="Abrahante J.E."/>
            <person name="Garbe J."/>
        </authorList>
    </citation>
    <scope>NUCLEOTIDE SEQUENCE</scope>
    <source>
        <strain evidence="4">Duluth1</strain>
        <tissue evidence="4">Whole animal</tissue>
    </source>
</reference>
<dbReference type="PANTHER" id="PTHR46513">
    <property type="entry name" value="VITELLOGENIN RECEPTOR-LIKE PROTEIN-RELATED-RELATED"/>
    <property type="match status" value="1"/>
</dbReference>
<evidence type="ECO:0000256" key="1">
    <source>
        <dbReference type="PROSITE-ProRule" id="PRU00461"/>
    </source>
</evidence>
<evidence type="ECO:0000313" key="4">
    <source>
        <dbReference type="EMBL" id="KAH3772149.1"/>
    </source>
</evidence>
<dbReference type="SUPFAM" id="SSF57184">
    <property type="entry name" value="Growth factor receptor domain"/>
    <property type="match status" value="1"/>
</dbReference>
<feature type="repeat" description="LDL-receptor class B" evidence="1">
    <location>
        <begin position="800"/>
        <end position="843"/>
    </location>
</feature>
<name>A0A9D4E1N2_DREPO</name>
<dbReference type="EMBL" id="JAIWYP010000009">
    <property type="protein sequence ID" value="KAH3772149.1"/>
    <property type="molecule type" value="Genomic_DNA"/>
</dbReference>
<accession>A0A9D4E1N2</accession>
<protein>
    <recommendedName>
        <fullName evidence="3">EGF-like domain-containing protein</fullName>
    </recommendedName>
</protein>
<organism evidence="4 5">
    <name type="scientific">Dreissena polymorpha</name>
    <name type="common">Zebra mussel</name>
    <name type="synonym">Mytilus polymorpha</name>
    <dbReference type="NCBI Taxonomy" id="45954"/>
    <lineage>
        <taxon>Eukaryota</taxon>
        <taxon>Metazoa</taxon>
        <taxon>Spiralia</taxon>
        <taxon>Lophotrochozoa</taxon>
        <taxon>Mollusca</taxon>
        <taxon>Bivalvia</taxon>
        <taxon>Autobranchia</taxon>
        <taxon>Heteroconchia</taxon>
        <taxon>Euheterodonta</taxon>
        <taxon>Imparidentia</taxon>
        <taxon>Neoheterodontei</taxon>
        <taxon>Myida</taxon>
        <taxon>Dreissenoidea</taxon>
        <taxon>Dreissenidae</taxon>
        <taxon>Dreissena</taxon>
    </lineage>
</organism>
<evidence type="ECO:0000313" key="5">
    <source>
        <dbReference type="Proteomes" id="UP000828390"/>
    </source>
</evidence>
<dbReference type="Pfam" id="PF00058">
    <property type="entry name" value="Ldl_recept_b"/>
    <property type="match status" value="2"/>
</dbReference>
<keyword evidence="2" id="KW-1133">Transmembrane helix</keyword>
<dbReference type="GO" id="GO:0007399">
    <property type="term" value="P:nervous system development"/>
    <property type="evidence" value="ECO:0007669"/>
    <property type="project" value="TreeGrafter"/>
</dbReference>
<dbReference type="InterPro" id="IPR050778">
    <property type="entry name" value="Cueball_EGF_LRP_Nidogen"/>
</dbReference>
<dbReference type="InterPro" id="IPR011042">
    <property type="entry name" value="6-blade_b-propeller_TolB-like"/>
</dbReference>
<dbReference type="SMART" id="SM00181">
    <property type="entry name" value="EGF"/>
    <property type="match status" value="3"/>
</dbReference>
<dbReference type="SMART" id="SM00135">
    <property type="entry name" value="LY"/>
    <property type="match status" value="9"/>
</dbReference>